<dbReference type="EMBL" id="JBHFEH010000076">
    <property type="protein sequence ID" value="KAL2048916.1"/>
    <property type="molecule type" value="Genomic_DNA"/>
</dbReference>
<dbReference type="Proteomes" id="UP001590951">
    <property type="component" value="Unassembled WGS sequence"/>
</dbReference>
<proteinExistence type="predicted"/>
<evidence type="ECO:0000256" key="1">
    <source>
        <dbReference type="SAM" id="MobiDB-lite"/>
    </source>
</evidence>
<evidence type="ECO:0000313" key="3">
    <source>
        <dbReference type="Proteomes" id="UP001590951"/>
    </source>
</evidence>
<gene>
    <name evidence="2" type="ORF">ABVK25_010868</name>
</gene>
<evidence type="ECO:0000313" key="2">
    <source>
        <dbReference type="EMBL" id="KAL2048916.1"/>
    </source>
</evidence>
<reference evidence="2 3" key="1">
    <citation type="submission" date="2024-09" db="EMBL/GenBank/DDBJ databases">
        <title>Rethinking Asexuality: The Enigmatic Case of Functional Sexual Genes in Lepraria (Stereocaulaceae).</title>
        <authorList>
            <person name="Doellman M."/>
            <person name="Sun Y."/>
            <person name="Barcenas-Pena A."/>
            <person name="Lumbsch H.T."/>
            <person name="Grewe F."/>
        </authorList>
    </citation>
    <scope>NUCLEOTIDE SEQUENCE [LARGE SCALE GENOMIC DNA]</scope>
    <source>
        <strain evidence="2 3">Grewe 0041</strain>
    </source>
</reference>
<organism evidence="2 3">
    <name type="scientific">Lepraria finkii</name>
    <dbReference type="NCBI Taxonomy" id="1340010"/>
    <lineage>
        <taxon>Eukaryota</taxon>
        <taxon>Fungi</taxon>
        <taxon>Dikarya</taxon>
        <taxon>Ascomycota</taxon>
        <taxon>Pezizomycotina</taxon>
        <taxon>Lecanoromycetes</taxon>
        <taxon>OSLEUM clade</taxon>
        <taxon>Lecanoromycetidae</taxon>
        <taxon>Lecanorales</taxon>
        <taxon>Lecanorineae</taxon>
        <taxon>Stereocaulaceae</taxon>
        <taxon>Lepraria</taxon>
    </lineage>
</organism>
<protein>
    <submittedName>
        <fullName evidence="2">Uncharacterized protein</fullName>
    </submittedName>
</protein>
<dbReference type="InterPro" id="IPR009003">
    <property type="entry name" value="Peptidase_S1_PA"/>
</dbReference>
<feature type="compositionally biased region" description="Low complexity" evidence="1">
    <location>
        <begin position="34"/>
        <end position="44"/>
    </location>
</feature>
<comment type="caution">
    <text evidence="2">The sequence shown here is derived from an EMBL/GenBank/DDBJ whole genome shotgun (WGS) entry which is preliminary data.</text>
</comment>
<dbReference type="SUPFAM" id="SSF50494">
    <property type="entry name" value="Trypsin-like serine proteases"/>
    <property type="match status" value="1"/>
</dbReference>
<name>A0ABR4AW04_9LECA</name>
<feature type="region of interest" description="Disordered" evidence="1">
    <location>
        <begin position="1"/>
        <end position="62"/>
    </location>
</feature>
<accession>A0ABR4AW04</accession>
<keyword evidence="3" id="KW-1185">Reference proteome</keyword>
<sequence length="615" mass="68564">MDPTGPNPLSTRPTSSPPGEGYSMKGKWEERSSQRSSSGSSSDSYDGPIVLSEPSEPRAGFPMPLPQLPLNFKSIPSNHARIPVWQECQSHVRDIFDEAGIDFETIGTSMVKGKNEPHAKPTIVIRVKPNTDKSLWKSTLITVGKMLHSNNALELHVTIMEPEAEEEDHAFAIPDDHPLIKIWPERLEDAVLEIVDDIDWLQLNVCKWGRTEQAAKPSILIIVKDKTEAPWDKVCQTIRETCASRGAADLGVAVEEGELMGAFGDDPGARQGHQSLQQEIPMGYSIGVEPTGGGTMGGYLILVDPKKPQQKTPIFLTNWHVVRPSNPQLPAEWDDGPRPYGKWPEHTSNIVQSPAQADVNSEIAYIQNMAPFLQGSTRWTDLQARMASGTATEMERDTHQSMADTIQENQIRLQFLNIHNRPHTLRFGQCKMASGFRKVKTNEGPKGAIRALDWAIGEPIGQRIGGNILPSQEQLDTLAGKGQYDLRGRTHVKYISTIPVFLGQDVFKVGRTTGLTIGKISRIMTHTRIERQPNSAHARPIRTTFEHYTIKAKYTRRFNEAGDSGSWIFDENGNLLGLIWGGCVKSNDCYFTPIECVIADIEKYTGKKVEMYHWF</sequence>